<reference evidence="5 6" key="1">
    <citation type="submission" date="2023-08" db="EMBL/GenBank/DDBJ databases">
        <authorList>
            <person name="Folkvardsen B D."/>
            <person name="Norman A."/>
        </authorList>
    </citation>
    <scope>NUCLEOTIDE SEQUENCE [LARGE SCALE GENOMIC DNA]</scope>
    <source>
        <strain evidence="5 6">Mu0053</strain>
    </source>
</reference>
<dbReference type="SMART" id="SM00866">
    <property type="entry name" value="UTRA"/>
    <property type="match status" value="1"/>
</dbReference>
<dbReference type="InterPro" id="IPR036388">
    <property type="entry name" value="WH-like_DNA-bd_sf"/>
</dbReference>
<dbReference type="InterPro" id="IPR028978">
    <property type="entry name" value="Chorismate_lyase_/UTRA_dom_sf"/>
</dbReference>
<dbReference type="EMBL" id="OY726397">
    <property type="protein sequence ID" value="CAJ1502589.1"/>
    <property type="molecule type" value="Genomic_DNA"/>
</dbReference>
<dbReference type="Pfam" id="PF00392">
    <property type="entry name" value="GntR"/>
    <property type="match status" value="1"/>
</dbReference>
<dbReference type="Gene3D" id="3.40.1410.10">
    <property type="entry name" value="Chorismate lyase-like"/>
    <property type="match status" value="1"/>
</dbReference>
<name>A0ABM9LPK9_9MYCO</name>
<dbReference type="InterPro" id="IPR050679">
    <property type="entry name" value="Bact_HTH_transcr_reg"/>
</dbReference>
<gene>
    <name evidence="5" type="ORF">MU0053_002220</name>
</gene>
<dbReference type="PRINTS" id="PR00035">
    <property type="entry name" value="HTHGNTR"/>
</dbReference>
<dbReference type="CDD" id="cd07377">
    <property type="entry name" value="WHTH_GntR"/>
    <property type="match status" value="1"/>
</dbReference>
<dbReference type="Pfam" id="PF07702">
    <property type="entry name" value="UTRA"/>
    <property type="match status" value="1"/>
</dbReference>
<evidence type="ECO:0000259" key="4">
    <source>
        <dbReference type="PROSITE" id="PS50949"/>
    </source>
</evidence>
<dbReference type="InterPro" id="IPR036390">
    <property type="entry name" value="WH_DNA-bd_sf"/>
</dbReference>
<evidence type="ECO:0000256" key="3">
    <source>
        <dbReference type="ARBA" id="ARBA00023163"/>
    </source>
</evidence>
<sequence length="244" mass="27449">MTNAGTVINRFGDRPVYRQLTELIEARLAQHAQPGDRLPSEADLSAEFEVNRLTVRRALHELNRRGVIDTRHGKGSFVAAPLLRYDVSAGRHASFTRNMREAGLGVRIRQLSRTVVADPEVQAQLQTTEPVLVCRTVRIVDDQPWSLSETRIGTGRFPGLTELWQGETSLYDFLLEAHGVRMQRSQRTFAAALAEPEDAERLLIRVGDAILEMRGVNVDQHGAPVAAVHHRFRGDRVQFTVDLW</sequence>
<dbReference type="Proteomes" id="UP001190465">
    <property type="component" value="Chromosome"/>
</dbReference>
<proteinExistence type="predicted"/>
<organism evidence="5 6">
    <name type="scientific">[Mycobacterium] burgundiense</name>
    <dbReference type="NCBI Taxonomy" id="3064286"/>
    <lineage>
        <taxon>Bacteria</taxon>
        <taxon>Bacillati</taxon>
        <taxon>Actinomycetota</taxon>
        <taxon>Actinomycetes</taxon>
        <taxon>Mycobacteriales</taxon>
        <taxon>Mycobacteriaceae</taxon>
        <taxon>Mycolicibacterium</taxon>
    </lineage>
</organism>
<evidence type="ECO:0000313" key="5">
    <source>
        <dbReference type="EMBL" id="CAJ1502589.1"/>
    </source>
</evidence>
<dbReference type="Gene3D" id="1.10.10.10">
    <property type="entry name" value="Winged helix-like DNA-binding domain superfamily/Winged helix DNA-binding domain"/>
    <property type="match status" value="1"/>
</dbReference>
<feature type="domain" description="HTH gntR-type" evidence="4">
    <location>
        <begin position="14"/>
        <end position="81"/>
    </location>
</feature>
<dbReference type="PROSITE" id="PS50949">
    <property type="entry name" value="HTH_GNTR"/>
    <property type="match status" value="1"/>
</dbReference>
<evidence type="ECO:0000313" key="6">
    <source>
        <dbReference type="Proteomes" id="UP001190465"/>
    </source>
</evidence>
<evidence type="ECO:0000256" key="1">
    <source>
        <dbReference type="ARBA" id="ARBA00023015"/>
    </source>
</evidence>
<dbReference type="SUPFAM" id="SSF46785">
    <property type="entry name" value="Winged helix' DNA-binding domain"/>
    <property type="match status" value="1"/>
</dbReference>
<keyword evidence="6" id="KW-1185">Reference proteome</keyword>
<dbReference type="SUPFAM" id="SSF64288">
    <property type="entry name" value="Chorismate lyase-like"/>
    <property type="match status" value="1"/>
</dbReference>
<dbReference type="PANTHER" id="PTHR44846">
    <property type="entry name" value="MANNOSYL-D-GLYCERATE TRANSPORT/METABOLISM SYSTEM REPRESSOR MNGR-RELATED"/>
    <property type="match status" value="1"/>
</dbReference>
<dbReference type="RefSeq" id="WP_308482367.1">
    <property type="nucleotide sequence ID" value="NZ_OY726397.1"/>
</dbReference>
<accession>A0ABM9LPK9</accession>
<dbReference type="InterPro" id="IPR000524">
    <property type="entry name" value="Tscrpt_reg_HTH_GntR"/>
</dbReference>
<dbReference type="SMART" id="SM00345">
    <property type="entry name" value="HTH_GNTR"/>
    <property type="match status" value="1"/>
</dbReference>
<keyword evidence="3" id="KW-0804">Transcription</keyword>
<keyword evidence="2" id="KW-0238">DNA-binding</keyword>
<evidence type="ECO:0000256" key="2">
    <source>
        <dbReference type="ARBA" id="ARBA00023125"/>
    </source>
</evidence>
<dbReference type="InterPro" id="IPR011663">
    <property type="entry name" value="UTRA"/>
</dbReference>
<protein>
    <submittedName>
        <fullName evidence="5">GntR family transcriptional regulator</fullName>
    </submittedName>
</protein>
<dbReference type="PANTHER" id="PTHR44846:SF1">
    <property type="entry name" value="MANNOSYL-D-GLYCERATE TRANSPORT_METABOLISM SYSTEM REPRESSOR MNGR-RELATED"/>
    <property type="match status" value="1"/>
</dbReference>
<keyword evidence="1" id="KW-0805">Transcription regulation</keyword>